<keyword evidence="3" id="KW-1185">Reference proteome</keyword>
<dbReference type="GO" id="GO:0008289">
    <property type="term" value="F:lipid binding"/>
    <property type="evidence" value="ECO:0007669"/>
    <property type="project" value="InterPro"/>
</dbReference>
<dbReference type="InterPro" id="IPR023393">
    <property type="entry name" value="START-like_dom_sf"/>
</dbReference>
<comment type="caution">
    <text evidence="2">The sequence shown here is derived from an EMBL/GenBank/DDBJ whole genome shotgun (WGS) entry which is preliminary data.</text>
</comment>
<accession>A0AAU9IJH0</accession>
<dbReference type="AlphaFoldDB" id="A0AAU9IJH0"/>
<dbReference type="Proteomes" id="UP001162131">
    <property type="component" value="Unassembled WGS sequence"/>
</dbReference>
<evidence type="ECO:0000313" key="2">
    <source>
        <dbReference type="EMBL" id="CAG9313911.1"/>
    </source>
</evidence>
<gene>
    <name evidence="2" type="ORF">BSTOLATCC_MIC9712</name>
</gene>
<proteinExistence type="predicted"/>
<sequence>MGCCYSRDKILQDTDIAKNSFISEAKYLKLQTLEEENDPKSNELINYIQDLDISDQWELVKDEDWYKVSKLKGSKYNSEYPISKLWFHLEGRVPLRIILDELNTPEKRMAWDKNFKIYEIIGGDFPRNYTIYYLISVLGYKGDYIEKKIISIWNDKVVVITYSVENENKPPINGINRGTTHLGVTIISLLNERTEITMYNQTEPNSTLGKLFTNLAVGKMGAWCKKYKNAIQKARGAPVLEIEEVEEQEADITASTFDNEPEITEINRIT</sequence>
<dbReference type="Pfam" id="PF01852">
    <property type="entry name" value="START"/>
    <property type="match status" value="1"/>
</dbReference>
<protein>
    <recommendedName>
        <fullName evidence="1">START domain-containing protein</fullName>
    </recommendedName>
</protein>
<evidence type="ECO:0000259" key="1">
    <source>
        <dbReference type="Pfam" id="PF01852"/>
    </source>
</evidence>
<feature type="domain" description="START" evidence="1">
    <location>
        <begin position="57"/>
        <end position="216"/>
    </location>
</feature>
<dbReference type="Gene3D" id="3.30.530.20">
    <property type="match status" value="1"/>
</dbReference>
<name>A0AAU9IJH0_9CILI</name>
<dbReference type="EMBL" id="CAJZBQ010000011">
    <property type="protein sequence ID" value="CAG9313911.1"/>
    <property type="molecule type" value="Genomic_DNA"/>
</dbReference>
<reference evidence="2" key="1">
    <citation type="submission" date="2021-09" db="EMBL/GenBank/DDBJ databases">
        <authorList>
            <consortium name="AG Swart"/>
            <person name="Singh M."/>
            <person name="Singh A."/>
            <person name="Seah K."/>
            <person name="Emmerich C."/>
        </authorList>
    </citation>
    <scope>NUCLEOTIDE SEQUENCE</scope>
    <source>
        <strain evidence="2">ATCC30299</strain>
    </source>
</reference>
<dbReference type="SUPFAM" id="SSF55961">
    <property type="entry name" value="Bet v1-like"/>
    <property type="match status" value="1"/>
</dbReference>
<evidence type="ECO:0000313" key="3">
    <source>
        <dbReference type="Proteomes" id="UP001162131"/>
    </source>
</evidence>
<organism evidence="2 3">
    <name type="scientific">Blepharisma stoltei</name>
    <dbReference type="NCBI Taxonomy" id="1481888"/>
    <lineage>
        <taxon>Eukaryota</taxon>
        <taxon>Sar</taxon>
        <taxon>Alveolata</taxon>
        <taxon>Ciliophora</taxon>
        <taxon>Postciliodesmatophora</taxon>
        <taxon>Heterotrichea</taxon>
        <taxon>Heterotrichida</taxon>
        <taxon>Blepharismidae</taxon>
        <taxon>Blepharisma</taxon>
    </lineage>
</organism>
<dbReference type="InterPro" id="IPR002913">
    <property type="entry name" value="START_lipid-bd_dom"/>
</dbReference>